<evidence type="ECO:0000256" key="1">
    <source>
        <dbReference type="SAM" id="SignalP"/>
    </source>
</evidence>
<reference evidence="2 3" key="1">
    <citation type="submission" date="2017-07" db="EMBL/GenBank/DDBJ databases">
        <title>Genome sequence of Pseudomonas NEP1.</title>
        <authorList>
            <person name="Nascimento F.X."/>
        </authorList>
    </citation>
    <scope>NUCLEOTIDE SEQUENCE [LARGE SCALE GENOMIC DNA]</scope>
    <source>
        <strain evidence="2 3">NEP1</strain>
    </source>
</reference>
<feature type="signal peptide" evidence="1">
    <location>
        <begin position="1"/>
        <end position="21"/>
    </location>
</feature>
<feature type="chain" id="PRO_5016733399" description="Lipoprotein" evidence="1">
    <location>
        <begin position="22"/>
        <end position="122"/>
    </location>
</feature>
<sequence length="122" mass="13531">MGMFNRLLLSVCLLAATQAQALDSNFNYYGADQPFAHPAPPSLSAEPPRPFDDASPQDFIVIPDRHVFHDSQLPTVADATVRVFIRTYDAERGIYVNDEVLDPTCVLECLSPPNPRSNAVYH</sequence>
<proteinExistence type="predicted"/>
<evidence type="ECO:0000313" key="2">
    <source>
        <dbReference type="EMBL" id="AXJ04380.1"/>
    </source>
</evidence>
<evidence type="ECO:0008006" key="4">
    <source>
        <dbReference type="Google" id="ProtNLM"/>
    </source>
</evidence>
<name>A0A345UV78_PSEFL</name>
<protein>
    <recommendedName>
        <fullName evidence="4">Lipoprotein</fullName>
    </recommendedName>
</protein>
<dbReference type="EMBL" id="CP022313">
    <property type="protein sequence ID" value="AXJ04380.1"/>
    <property type="molecule type" value="Genomic_DNA"/>
</dbReference>
<dbReference type="Proteomes" id="UP000254535">
    <property type="component" value="Chromosome"/>
</dbReference>
<gene>
    <name evidence="2" type="ORF">CFN16_09630</name>
</gene>
<dbReference type="AlphaFoldDB" id="A0A345UV78"/>
<organism evidence="2 3">
    <name type="scientific">Pseudomonas fluorescens</name>
    <dbReference type="NCBI Taxonomy" id="294"/>
    <lineage>
        <taxon>Bacteria</taxon>
        <taxon>Pseudomonadati</taxon>
        <taxon>Pseudomonadota</taxon>
        <taxon>Gammaproteobacteria</taxon>
        <taxon>Pseudomonadales</taxon>
        <taxon>Pseudomonadaceae</taxon>
        <taxon>Pseudomonas</taxon>
    </lineage>
</organism>
<dbReference type="RefSeq" id="WP_115077276.1">
    <property type="nucleotide sequence ID" value="NZ_CP022313.1"/>
</dbReference>
<keyword evidence="1" id="KW-0732">Signal</keyword>
<accession>A0A345UV78</accession>
<evidence type="ECO:0000313" key="3">
    <source>
        <dbReference type="Proteomes" id="UP000254535"/>
    </source>
</evidence>